<dbReference type="PANTHER" id="PTHR30105">
    <property type="entry name" value="UNCHARACTERIZED YIBQ-RELATED"/>
    <property type="match status" value="1"/>
</dbReference>
<evidence type="ECO:0008006" key="3">
    <source>
        <dbReference type="Google" id="ProtNLM"/>
    </source>
</evidence>
<dbReference type="EMBL" id="JRPD02000008">
    <property type="protein sequence ID" value="TLE00328.1"/>
    <property type="molecule type" value="Genomic_DNA"/>
</dbReference>
<reference evidence="1 2" key="1">
    <citation type="journal article" date="2014" name="Genome Announc.">
        <title>Draft genome sequences of eight enterohepatic helicobacter species isolated from both laboratory and wild rodents.</title>
        <authorList>
            <person name="Sheh A."/>
            <person name="Shen Z."/>
            <person name="Fox J.G."/>
        </authorList>
    </citation>
    <scope>NUCLEOTIDE SEQUENCE [LARGE SCALE GENOMIC DNA]</scope>
    <source>
        <strain evidence="1 2">ST1</strain>
    </source>
</reference>
<dbReference type="PANTHER" id="PTHR30105:SF2">
    <property type="entry name" value="DIVERGENT POLYSACCHARIDE DEACETYLASE SUPERFAMILY"/>
    <property type="match status" value="1"/>
</dbReference>
<dbReference type="Proteomes" id="UP000029922">
    <property type="component" value="Unassembled WGS sequence"/>
</dbReference>
<name>A0A4U8TNA1_9HELI</name>
<comment type="caution">
    <text evidence="1">The sequence shown here is derived from an EMBL/GenBank/DDBJ whole genome shotgun (WGS) entry which is preliminary data.</text>
</comment>
<dbReference type="AlphaFoldDB" id="A0A4U8TNA1"/>
<dbReference type="Gene3D" id="3.20.20.370">
    <property type="entry name" value="Glycoside hydrolase/deacetylase"/>
    <property type="match status" value="1"/>
</dbReference>
<dbReference type="GO" id="GO:0005975">
    <property type="term" value="P:carbohydrate metabolic process"/>
    <property type="evidence" value="ECO:0007669"/>
    <property type="project" value="InterPro"/>
</dbReference>
<protein>
    <recommendedName>
        <fullName evidence="3">Divergent polysaccharide deacetylase family protein</fullName>
    </recommendedName>
</protein>
<dbReference type="Pfam" id="PF04748">
    <property type="entry name" value="Polysacc_deac_2"/>
    <property type="match status" value="1"/>
</dbReference>
<gene>
    <name evidence="1" type="ORF">LS73_004900</name>
</gene>
<sequence length="251" mass="29430">MAGFAYWIYSESKAKNKILSFNIESSTYHQDENNKQALMDLDNKHKFDIDSKNLQESNEIFENPKQNTKSIVKFKVDDRPNNEEASIDDLDSNKLYNLDFKEDLKEDLEEFNWNLNVDLNPDSKHQKTKDNIINKHLNKNTSKKPKLAIIIDDLAMPKDIEAFKVLDLKLNLSLFPQHVFSRHNSKMAKELEFYMIHLPLEANEFKQKGVRVINTGDSIEVIESYIKEIKQDFPNLRYINNHTGNRYTSSK</sequence>
<evidence type="ECO:0000313" key="1">
    <source>
        <dbReference type="EMBL" id="TLE00328.1"/>
    </source>
</evidence>
<proteinExistence type="predicted"/>
<dbReference type="InterPro" id="IPR011330">
    <property type="entry name" value="Glyco_hydro/deAcase_b/a-brl"/>
</dbReference>
<evidence type="ECO:0000313" key="2">
    <source>
        <dbReference type="Proteomes" id="UP000029922"/>
    </source>
</evidence>
<dbReference type="OrthoDB" id="9784811at2"/>
<organism evidence="1 2">
    <name type="scientific">Helicobacter muridarum</name>
    <dbReference type="NCBI Taxonomy" id="216"/>
    <lineage>
        <taxon>Bacteria</taxon>
        <taxon>Pseudomonadati</taxon>
        <taxon>Campylobacterota</taxon>
        <taxon>Epsilonproteobacteria</taxon>
        <taxon>Campylobacterales</taxon>
        <taxon>Helicobacteraceae</taxon>
        <taxon>Helicobacter</taxon>
    </lineage>
</organism>
<accession>A0A4U8TNA1</accession>
<dbReference type="SUPFAM" id="SSF88713">
    <property type="entry name" value="Glycoside hydrolase/deacetylase"/>
    <property type="match status" value="1"/>
</dbReference>
<dbReference type="InterPro" id="IPR006837">
    <property type="entry name" value="Divergent_DAC"/>
</dbReference>